<accession>A0ABU8J1B8</accession>
<name>A0ABU8J1B8_9BURK</name>
<dbReference type="RefSeq" id="WP_054923324.1">
    <property type="nucleotide sequence ID" value="NZ_JACFYJ010000073.1"/>
</dbReference>
<organism evidence="11 12">
    <name type="scientific">Paraburkholderia bengalensis</name>
    <dbReference type="NCBI Taxonomy" id="2747562"/>
    <lineage>
        <taxon>Bacteria</taxon>
        <taxon>Pseudomonadati</taxon>
        <taxon>Pseudomonadota</taxon>
        <taxon>Betaproteobacteria</taxon>
        <taxon>Burkholderiales</taxon>
        <taxon>Burkholderiaceae</taxon>
        <taxon>Paraburkholderia</taxon>
    </lineage>
</organism>
<evidence type="ECO:0000256" key="7">
    <source>
        <dbReference type="RuleBase" id="RU003423"/>
    </source>
</evidence>
<dbReference type="PANTHER" id="PTHR43178:SF5">
    <property type="entry name" value="LIPOAMIDE ACYLTRANSFERASE COMPONENT OF BRANCHED-CHAIN ALPHA-KETO ACID DEHYDROGENASE COMPLEX, MITOCHONDRIAL"/>
    <property type="match status" value="1"/>
</dbReference>
<evidence type="ECO:0000259" key="9">
    <source>
        <dbReference type="PROSITE" id="PS50968"/>
    </source>
</evidence>
<evidence type="ECO:0000256" key="1">
    <source>
        <dbReference type="ARBA" id="ARBA00001938"/>
    </source>
</evidence>
<feature type="domain" description="Peripheral subunit-binding (PSBD)" evidence="10">
    <location>
        <begin position="109"/>
        <end position="146"/>
    </location>
</feature>
<evidence type="ECO:0000256" key="4">
    <source>
        <dbReference type="ARBA" id="ARBA00022679"/>
    </source>
</evidence>
<dbReference type="EMBL" id="JACFYJ010000073">
    <property type="protein sequence ID" value="MEI6001408.1"/>
    <property type="molecule type" value="Genomic_DNA"/>
</dbReference>
<dbReference type="InterPro" id="IPR000089">
    <property type="entry name" value="Biotin_lipoyl"/>
</dbReference>
<comment type="cofactor">
    <cofactor evidence="1 7">
        <name>(R)-lipoate</name>
        <dbReference type="ChEBI" id="CHEBI:83088"/>
    </cofactor>
</comment>
<dbReference type="SUPFAM" id="SSF47005">
    <property type="entry name" value="Peripheral subunit-binding domain of 2-oxo acid dehydrogenase complex"/>
    <property type="match status" value="1"/>
</dbReference>
<dbReference type="InterPro" id="IPR004167">
    <property type="entry name" value="PSBD"/>
</dbReference>
<evidence type="ECO:0000256" key="2">
    <source>
        <dbReference type="ARBA" id="ARBA00007317"/>
    </source>
</evidence>
<dbReference type="PROSITE" id="PS50968">
    <property type="entry name" value="BIOTINYL_LIPOYL"/>
    <property type="match status" value="1"/>
</dbReference>
<evidence type="ECO:0000313" key="11">
    <source>
        <dbReference type="EMBL" id="MEI6001408.1"/>
    </source>
</evidence>
<evidence type="ECO:0000256" key="3">
    <source>
        <dbReference type="ARBA" id="ARBA00011484"/>
    </source>
</evidence>
<dbReference type="Proteomes" id="UP001386437">
    <property type="component" value="Unassembled WGS sequence"/>
</dbReference>
<dbReference type="PANTHER" id="PTHR43178">
    <property type="entry name" value="DIHYDROLIPOAMIDE ACETYLTRANSFERASE COMPONENT OF PYRUVATE DEHYDROGENASE COMPLEX"/>
    <property type="match status" value="1"/>
</dbReference>
<dbReference type="Gene3D" id="3.30.559.10">
    <property type="entry name" value="Chloramphenicol acetyltransferase-like domain"/>
    <property type="match status" value="1"/>
</dbReference>
<dbReference type="SUPFAM" id="SSF52777">
    <property type="entry name" value="CoA-dependent acyltransferases"/>
    <property type="match status" value="1"/>
</dbReference>
<dbReference type="EC" id="2.3.1.-" evidence="7"/>
<dbReference type="CDD" id="cd06849">
    <property type="entry name" value="lipoyl_domain"/>
    <property type="match status" value="1"/>
</dbReference>
<keyword evidence="5 7" id="KW-0450">Lipoyl</keyword>
<dbReference type="Gene3D" id="2.40.50.100">
    <property type="match status" value="1"/>
</dbReference>
<comment type="similarity">
    <text evidence="2 7">Belongs to the 2-oxoacid dehydrogenase family.</text>
</comment>
<keyword evidence="4 7" id="KW-0808">Transferase</keyword>
<comment type="subunit">
    <text evidence="3">Forms a 24-polypeptide structural core with octahedral symmetry.</text>
</comment>
<dbReference type="PROSITE" id="PS51826">
    <property type="entry name" value="PSBD"/>
    <property type="match status" value="1"/>
</dbReference>
<proteinExistence type="inferred from homology"/>
<feature type="region of interest" description="Disordered" evidence="8">
    <location>
        <begin position="84"/>
        <end position="104"/>
    </location>
</feature>
<dbReference type="InterPro" id="IPR036625">
    <property type="entry name" value="E3-bd_dom_sf"/>
</dbReference>
<reference evidence="11 12" key="1">
    <citation type="journal article" date="2022" name="Arch. Microbiol.">
        <title>Paraburkholderia bengalensis sp. nov. isolated from roots of Oryza sativa, IR64.</title>
        <authorList>
            <person name="Nag P."/>
            <person name="Mondal N."/>
            <person name="Sarkar J."/>
            <person name="Das S."/>
        </authorList>
    </citation>
    <scope>NUCLEOTIDE SEQUENCE [LARGE SCALE GENOMIC DNA]</scope>
    <source>
        <strain evidence="11 12">IR64_4_BI</strain>
    </source>
</reference>
<evidence type="ECO:0000256" key="6">
    <source>
        <dbReference type="ARBA" id="ARBA00023315"/>
    </source>
</evidence>
<dbReference type="Gene3D" id="4.10.320.10">
    <property type="entry name" value="E3-binding domain"/>
    <property type="match status" value="1"/>
</dbReference>
<dbReference type="InterPro" id="IPR023213">
    <property type="entry name" value="CAT-like_dom_sf"/>
</dbReference>
<dbReference type="Pfam" id="PF02817">
    <property type="entry name" value="E3_binding"/>
    <property type="match status" value="1"/>
</dbReference>
<dbReference type="InterPro" id="IPR001078">
    <property type="entry name" value="2-oxoacid_DH_actylTfrase"/>
</dbReference>
<dbReference type="SUPFAM" id="SSF51230">
    <property type="entry name" value="Single hybrid motif"/>
    <property type="match status" value="1"/>
</dbReference>
<comment type="caution">
    <text evidence="11">The sequence shown here is derived from an EMBL/GenBank/DDBJ whole genome shotgun (WGS) entry which is preliminary data.</text>
</comment>
<feature type="domain" description="Lipoyl-binding" evidence="9">
    <location>
        <begin position="1"/>
        <end position="76"/>
    </location>
</feature>
<evidence type="ECO:0000256" key="8">
    <source>
        <dbReference type="SAM" id="MobiDB-lite"/>
    </source>
</evidence>
<dbReference type="InterPro" id="IPR050743">
    <property type="entry name" value="2-oxoacid_DH_E2_comp"/>
</dbReference>
<evidence type="ECO:0000256" key="5">
    <source>
        <dbReference type="ARBA" id="ARBA00022823"/>
    </source>
</evidence>
<evidence type="ECO:0000259" key="10">
    <source>
        <dbReference type="PROSITE" id="PS51826"/>
    </source>
</evidence>
<dbReference type="Pfam" id="PF00198">
    <property type="entry name" value="2-oxoacid_dh"/>
    <property type="match status" value="1"/>
</dbReference>
<keyword evidence="6 7" id="KW-0012">Acyltransferase</keyword>
<dbReference type="InterPro" id="IPR011053">
    <property type="entry name" value="Single_hybrid_motif"/>
</dbReference>
<gene>
    <name evidence="11" type="ORF">H3V53_30890</name>
</gene>
<sequence length="382" mass="41370">MIEFTLPSMGADMDEGTLLEWKIKPGDVVTKGQIVAIVDTSKAAVDVESWYEGTVYELITKPGEKIPVGTPMAIFLERGESASEVNKRPRAIPPTPAPLPVDAAPQRHKVSPAARKHAQEHHVDLDKVIGSGPDGSVTYDDVEQAIRSAAGIPPAPAGDRLAAMRTVIAGAMERSKREIPHYYVSETIPLETALRWLQAENAKRSIEDRVLLAVLLLKAVAVTLKRFPELNGFYRAGAFVAAGQTHVGVAISLRHGGLVAPALLDTQTKTLLRLMRELADLTKRCRAGSLRSSELSEATITVTNLGDQGAAEVFGVIYPPQVALVGFGRVIERPWVYNGEVKIVRTLTATLSADHRVSDGHRGALFLLELSDALQHPEELDQ</sequence>
<keyword evidence="12" id="KW-1185">Reference proteome</keyword>
<evidence type="ECO:0000313" key="12">
    <source>
        <dbReference type="Proteomes" id="UP001386437"/>
    </source>
</evidence>
<protein>
    <recommendedName>
        <fullName evidence="7">Dihydrolipoamide acetyltransferase component of pyruvate dehydrogenase complex</fullName>
        <ecNumber evidence="7">2.3.1.-</ecNumber>
    </recommendedName>
</protein>
<dbReference type="Pfam" id="PF00364">
    <property type="entry name" value="Biotin_lipoyl"/>
    <property type="match status" value="1"/>
</dbReference>